<accession>A0AA89PDN5</accession>
<protein>
    <submittedName>
        <fullName evidence="1">Uncharacterized protein</fullName>
    </submittedName>
</protein>
<organism evidence="1 2">
    <name type="scientific">Microbulbifer hydrolyticus</name>
    <dbReference type="NCBI Taxonomy" id="48074"/>
    <lineage>
        <taxon>Bacteria</taxon>
        <taxon>Pseudomonadati</taxon>
        <taxon>Pseudomonadota</taxon>
        <taxon>Gammaproteobacteria</taxon>
        <taxon>Cellvibrionales</taxon>
        <taxon>Microbulbiferaceae</taxon>
        <taxon>Microbulbifer</taxon>
    </lineage>
</organism>
<dbReference type="EMBL" id="JACHHR010000004">
    <property type="protein sequence ID" value="MBB5212881.1"/>
    <property type="molecule type" value="Genomic_DNA"/>
</dbReference>
<comment type="caution">
    <text evidence="1">The sequence shown here is derived from an EMBL/GenBank/DDBJ whole genome shotgun (WGS) entry which is preliminary data.</text>
</comment>
<sequence length="65" mass="7450">MQMSVLSVVVSACVPPEKYNSCSQYRIVKKRRELFVMYYAGNCLPSPTYSNNKNNPEYSGIFMTN</sequence>
<proteinExistence type="predicted"/>
<dbReference type="Proteomes" id="UP000563601">
    <property type="component" value="Unassembled WGS sequence"/>
</dbReference>
<evidence type="ECO:0000313" key="2">
    <source>
        <dbReference type="Proteomes" id="UP000563601"/>
    </source>
</evidence>
<evidence type="ECO:0000313" key="1">
    <source>
        <dbReference type="EMBL" id="MBB5212881.1"/>
    </source>
</evidence>
<gene>
    <name evidence="1" type="ORF">HNQ53_003122</name>
</gene>
<reference evidence="1 2" key="1">
    <citation type="submission" date="2020-08" db="EMBL/GenBank/DDBJ databases">
        <title>Genomic Encyclopedia of Type Strains, Phase IV (KMG-IV): sequencing the most valuable type-strain genomes for metagenomic binning, comparative biology and taxonomic classification.</title>
        <authorList>
            <person name="Goeker M."/>
        </authorList>
    </citation>
    <scope>NUCLEOTIDE SEQUENCE [LARGE SCALE GENOMIC DNA]</scope>
    <source>
        <strain evidence="1 2">DSM 11525</strain>
    </source>
</reference>
<name>A0AA89PDN5_9GAMM</name>
<dbReference type="AlphaFoldDB" id="A0AA89PDN5"/>